<gene>
    <name evidence="3" type="ORF">EDD76_10386</name>
</gene>
<name>A0A4V2QCD9_9FIRM</name>
<dbReference type="AlphaFoldDB" id="A0A4V2QCD9"/>
<feature type="domain" description="GH29D-like beta-sandwich" evidence="2">
    <location>
        <begin position="234"/>
        <end position="297"/>
    </location>
</feature>
<dbReference type="SMART" id="SM00028">
    <property type="entry name" value="TPR"/>
    <property type="match status" value="2"/>
</dbReference>
<keyword evidence="1" id="KW-1133">Transmembrane helix</keyword>
<comment type="caution">
    <text evidence="3">The sequence shown here is derived from an EMBL/GenBank/DDBJ whole genome shotgun (WGS) entry which is preliminary data.</text>
</comment>
<accession>A0A4V2QCD9</accession>
<feature type="domain" description="GH29D-like beta-sandwich" evidence="2">
    <location>
        <begin position="317"/>
        <end position="379"/>
    </location>
</feature>
<sequence>MKCPKCGYELAEGYLYCDNCGEEIRIVPDFEPEIEQEMNETLSTLFVELAKEEMPNIPTDEDEITESEKKALLGEPQNKPGRGRKIGVLLTAVIIALILCAAGYSLYRNYSVPYQLAKAKEYAAQGKYTQAIGYLEKVHDLEADNVDVMFLMADYYYIQEKYDFAVYTLQQIIEAADVYKEVDLEDAYDKIISIYKTQENYQAINELLLSCPDENIVNTFQRYIAKPPEFSYVEGNYEEVIPLKLSANTSGKIYYTLDGSEPDADSDVYTAPIFLETGNYTVKAYFVNDYGIKSDVVDNTYRIDLVEPAAPEVSVYSGDYYEPYMIEVSAAEDCRIYYTTDSTDPTEDSLLYTSAIPMPLGKSVYKFIALSPEGVASDVIMRTYKLTLNTEISTDIAIMNVVHALMRADVLLDEQGSLRGMSGHNAYKFSAVSRIDGGDYYVICEYYEDAPGMQTKTDRIYGVNIQDGSVFRITYDDTGKIILIPLE</sequence>
<proteinExistence type="predicted"/>
<protein>
    <submittedName>
        <fullName evidence="3">Chitobiase/beta-hexosaminidase-like protein</fullName>
    </submittedName>
</protein>
<dbReference type="STRING" id="1469948.GCA_000732725_00973"/>
<evidence type="ECO:0000256" key="1">
    <source>
        <dbReference type="SAM" id="Phobius"/>
    </source>
</evidence>
<dbReference type="InterPro" id="IPR059177">
    <property type="entry name" value="GH29D-like_dom"/>
</dbReference>
<keyword evidence="1" id="KW-0472">Membrane</keyword>
<dbReference type="Pfam" id="PF13290">
    <property type="entry name" value="CHB_HEX_C_1"/>
    <property type="match status" value="2"/>
</dbReference>
<dbReference type="RefSeq" id="WP_031389719.1">
    <property type="nucleotide sequence ID" value="NZ_JPNB01000001.1"/>
</dbReference>
<evidence type="ECO:0000313" key="3">
    <source>
        <dbReference type="EMBL" id="TCL59897.1"/>
    </source>
</evidence>
<evidence type="ECO:0000259" key="2">
    <source>
        <dbReference type="Pfam" id="PF13290"/>
    </source>
</evidence>
<dbReference type="EMBL" id="SLUO01000003">
    <property type="protein sequence ID" value="TCL59897.1"/>
    <property type="molecule type" value="Genomic_DNA"/>
</dbReference>
<dbReference type="Proteomes" id="UP000295718">
    <property type="component" value="Unassembled WGS sequence"/>
</dbReference>
<organism evidence="3 4">
    <name type="scientific">Kineothrix alysoides</name>
    <dbReference type="NCBI Taxonomy" id="1469948"/>
    <lineage>
        <taxon>Bacteria</taxon>
        <taxon>Bacillati</taxon>
        <taxon>Bacillota</taxon>
        <taxon>Clostridia</taxon>
        <taxon>Lachnospirales</taxon>
        <taxon>Lachnospiraceae</taxon>
        <taxon>Kineothrix</taxon>
    </lineage>
</organism>
<evidence type="ECO:0000313" key="4">
    <source>
        <dbReference type="Proteomes" id="UP000295718"/>
    </source>
</evidence>
<feature type="transmembrane region" description="Helical" evidence="1">
    <location>
        <begin position="86"/>
        <end position="107"/>
    </location>
</feature>
<reference evidence="3 4" key="1">
    <citation type="submission" date="2019-03" db="EMBL/GenBank/DDBJ databases">
        <title>Genomic Encyclopedia of Type Strains, Phase IV (KMG-IV): sequencing the most valuable type-strain genomes for metagenomic binning, comparative biology and taxonomic classification.</title>
        <authorList>
            <person name="Goeker M."/>
        </authorList>
    </citation>
    <scope>NUCLEOTIDE SEQUENCE [LARGE SCALE GENOMIC DNA]</scope>
    <source>
        <strain evidence="3 4">DSM 100556</strain>
    </source>
</reference>
<dbReference type="OrthoDB" id="9802197at2"/>
<dbReference type="Gene3D" id="1.25.40.10">
    <property type="entry name" value="Tetratricopeptide repeat domain"/>
    <property type="match status" value="1"/>
</dbReference>
<keyword evidence="4" id="KW-1185">Reference proteome</keyword>
<dbReference type="InterPro" id="IPR019734">
    <property type="entry name" value="TPR_rpt"/>
</dbReference>
<dbReference type="SUPFAM" id="SSF48452">
    <property type="entry name" value="TPR-like"/>
    <property type="match status" value="1"/>
</dbReference>
<keyword evidence="1" id="KW-0812">Transmembrane</keyword>
<dbReference type="InterPro" id="IPR011990">
    <property type="entry name" value="TPR-like_helical_dom_sf"/>
</dbReference>